<accession>A0AAV7YJC3</accession>
<sequence length="207" mass="24680">MYFLRKKLKKKSKFCLTRVDSCSNLIEDSPIFETKKKKNFKRKHLNLIKTVKRDCKTLYQLANLKIGKEDQLLDDFEFLDYVEKIKIYQDQLNYLILSKNVQKKIKLGTEHTLTEVENILIFVEHSIKIGKEKQLKRNVVIHNKKKKKKSPSQDFKDLNHRVPMKPLPKETPEPEIELLIPEFKIQNTSDIFDDFSLDRQRKYLGNN</sequence>
<organism evidence="2 3">
    <name type="scientific">Anaeramoeba flamelloides</name>
    <dbReference type="NCBI Taxonomy" id="1746091"/>
    <lineage>
        <taxon>Eukaryota</taxon>
        <taxon>Metamonada</taxon>
        <taxon>Anaeramoebidae</taxon>
        <taxon>Anaeramoeba</taxon>
    </lineage>
</organism>
<feature type="region of interest" description="Disordered" evidence="1">
    <location>
        <begin position="143"/>
        <end position="171"/>
    </location>
</feature>
<evidence type="ECO:0000256" key="1">
    <source>
        <dbReference type="SAM" id="MobiDB-lite"/>
    </source>
</evidence>
<protein>
    <submittedName>
        <fullName evidence="2">Uncharacterized protein</fullName>
    </submittedName>
</protein>
<gene>
    <name evidence="2" type="ORF">M0812_23922</name>
</gene>
<evidence type="ECO:0000313" key="3">
    <source>
        <dbReference type="Proteomes" id="UP001146793"/>
    </source>
</evidence>
<reference evidence="2" key="1">
    <citation type="submission" date="2022-08" db="EMBL/GenBank/DDBJ databases">
        <title>Novel sulphate-reducing endosymbionts in the free-living metamonad Anaeramoeba.</title>
        <authorList>
            <person name="Jerlstrom-Hultqvist J."/>
            <person name="Cepicka I."/>
            <person name="Gallot-Lavallee L."/>
            <person name="Salas-Leiva D."/>
            <person name="Curtis B.A."/>
            <person name="Zahonova K."/>
            <person name="Pipaliya S."/>
            <person name="Dacks J."/>
            <person name="Roger A.J."/>
        </authorList>
    </citation>
    <scope>NUCLEOTIDE SEQUENCE</scope>
    <source>
        <strain evidence="2">Busselton2</strain>
    </source>
</reference>
<comment type="caution">
    <text evidence="2">The sequence shown here is derived from an EMBL/GenBank/DDBJ whole genome shotgun (WGS) entry which is preliminary data.</text>
</comment>
<proteinExistence type="predicted"/>
<name>A0AAV7YJC3_9EUKA</name>
<dbReference type="AlphaFoldDB" id="A0AAV7YJC3"/>
<dbReference type="EMBL" id="JANTQA010000057">
    <property type="protein sequence ID" value="KAJ3428595.1"/>
    <property type="molecule type" value="Genomic_DNA"/>
</dbReference>
<dbReference type="Proteomes" id="UP001146793">
    <property type="component" value="Unassembled WGS sequence"/>
</dbReference>
<evidence type="ECO:0000313" key="2">
    <source>
        <dbReference type="EMBL" id="KAJ3428595.1"/>
    </source>
</evidence>